<dbReference type="EMBL" id="LT828648">
    <property type="protein sequence ID" value="SLM46521.1"/>
    <property type="molecule type" value="Genomic_DNA"/>
</dbReference>
<dbReference type="GO" id="GO:0032993">
    <property type="term" value="C:protein-DNA complex"/>
    <property type="evidence" value="ECO:0007669"/>
    <property type="project" value="TreeGrafter"/>
</dbReference>
<evidence type="ECO:0000313" key="7">
    <source>
        <dbReference type="EMBL" id="SLM46521.1"/>
    </source>
</evidence>
<dbReference type="PROSITE" id="PS50931">
    <property type="entry name" value="HTH_LYSR"/>
    <property type="match status" value="1"/>
</dbReference>
<dbReference type="STRING" id="1325564.NSJP_0349"/>
<evidence type="ECO:0000256" key="1">
    <source>
        <dbReference type="ARBA" id="ARBA00009437"/>
    </source>
</evidence>
<accession>A0A1W1I0K0</accession>
<dbReference type="RefSeq" id="WP_080885193.1">
    <property type="nucleotide sequence ID" value="NZ_LT828648.1"/>
</dbReference>
<dbReference type="PANTHER" id="PTHR30346">
    <property type="entry name" value="TRANSCRIPTIONAL DUAL REGULATOR HCAR-RELATED"/>
    <property type="match status" value="1"/>
</dbReference>
<comment type="similarity">
    <text evidence="1">Belongs to the LysR transcriptional regulatory family.</text>
</comment>
<dbReference type="InterPro" id="IPR036388">
    <property type="entry name" value="WH-like_DNA-bd_sf"/>
</dbReference>
<dbReference type="SUPFAM" id="SSF46785">
    <property type="entry name" value="Winged helix' DNA-binding domain"/>
    <property type="match status" value="1"/>
</dbReference>
<dbReference type="Gene3D" id="1.10.10.10">
    <property type="entry name" value="Winged helix-like DNA-binding domain superfamily/Winged helix DNA-binding domain"/>
    <property type="match status" value="1"/>
</dbReference>
<evidence type="ECO:0000313" key="8">
    <source>
        <dbReference type="Proteomes" id="UP000192042"/>
    </source>
</evidence>
<dbReference type="Pfam" id="PF00126">
    <property type="entry name" value="HTH_1"/>
    <property type="match status" value="1"/>
</dbReference>
<dbReference type="InterPro" id="IPR005119">
    <property type="entry name" value="LysR_subst-bd"/>
</dbReference>
<dbReference type="GO" id="GO:0003700">
    <property type="term" value="F:DNA-binding transcription factor activity"/>
    <property type="evidence" value="ECO:0007669"/>
    <property type="project" value="InterPro"/>
</dbReference>
<dbReference type="OrthoDB" id="9803735at2"/>
<keyword evidence="4" id="KW-0010">Activator</keyword>
<dbReference type="KEGG" id="nja:NSJP_0349"/>
<evidence type="ECO:0000256" key="2">
    <source>
        <dbReference type="ARBA" id="ARBA00023015"/>
    </source>
</evidence>
<dbReference type="FunFam" id="1.10.10.10:FF:000001">
    <property type="entry name" value="LysR family transcriptional regulator"/>
    <property type="match status" value="1"/>
</dbReference>
<dbReference type="AlphaFoldDB" id="A0A1W1I0K0"/>
<feature type="domain" description="HTH lysR-type" evidence="6">
    <location>
        <begin position="1"/>
        <end position="58"/>
    </location>
</feature>
<keyword evidence="3" id="KW-0238">DNA-binding</keyword>
<keyword evidence="8" id="KW-1185">Reference proteome</keyword>
<dbReference type="SUPFAM" id="SSF53850">
    <property type="entry name" value="Periplasmic binding protein-like II"/>
    <property type="match status" value="1"/>
</dbReference>
<dbReference type="Pfam" id="PF03466">
    <property type="entry name" value="LysR_substrate"/>
    <property type="match status" value="1"/>
</dbReference>
<name>A0A1W1I0K0_9BACT</name>
<protein>
    <submittedName>
        <fullName evidence="7">Hydrogen peroxide-inducible genes activator</fullName>
    </submittedName>
</protein>
<dbReference type="Gene3D" id="3.40.190.10">
    <property type="entry name" value="Periplasmic binding protein-like II"/>
    <property type="match status" value="2"/>
</dbReference>
<sequence length="305" mass="34015">MTLTELKYLVAVAQERHFGRAAERCHISQPALSLAIRKLEEELGTSVLERRKNQITLTALGEKVVQQAQRVLEAAEQIPLIVAQGKDQLVGVFKLGVIATVGPYILPDLIPLLHRRAPSMPLEIEENLTVNLNQMLQHGQLDAIIVALPHEETGILTQPLYEEPFKVVIPVTHPWAKKKRIETDDLGTEKVILPHAGHCFRRQLLDHCPEISRSDREGIQGNSLETIRQMVASGLGITVLPCSALSPKHHHKRLLAIPFTDPVPERQIGLAWRKGFARPAALEAIQETVRLLKIPGLTMQKESHV</sequence>
<dbReference type="PRINTS" id="PR00039">
    <property type="entry name" value="HTHLYSR"/>
</dbReference>
<dbReference type="InterPro" id="IPR036390">
    <property type="entry name" value="WH_DNA-bd_sf"/>
</dbReference>
<keyword evidence="2" id="KW-0805">Transcription regulation</keyword>
<dbReference type="PANTHER" id="PTHR30346:SF26">
    <property type="entry name" value="HYDROGEN PEROXIDE-INDUCIBLE GENES ACTIVATOR"/>
    <property type="match status" value="1"/>
</dbReference>
<dbReference type="InterPro" id="IPR000847">
    <property type="entry name" value="LysR_HTH_N"/>
</dbReference>
<reference evidence="7 8" key="1">
    <citation type="submission" date="2017-03" db="EMBL/GenBank/DDBJ databases">
        <authorList>
            <person name="Afonso C.L."/>
            <person name="Miller P.J."/>
            <person name="Scott M.A."/>
            <person name="Spackman E."/>
            <person name="Goraichik I."/>
            <person name="Dimitrov K.M."/>
            <person name="Suarez D.L."/>
            <person name="Swayne D.E."/>
        </authorList>
    </citation>
    <scope>NUCLEOTIDE SEQUENCE [LARGE SCALE GENOMIC DNA]</scope>
    <source>
        <strain evidence="7">Genome sequencing of Nitrospira japonica strain NJ11</strain>
    </source>
</reference>
<proteinExistence type="inferred from homology"/>
<dbReference type="Proteomes" id="UP000192042">
    <property type="component" value="Chromosome I"/>
</dbReference>
<keyword evidence="5" id="KW-0804">Transcription</keyword>
<organism evidence="7 8">
    <name type="scientific">Nitrospira japonica</name>
    <dbReference type="NCBI Taxonomy" id="1325564"/>
    <lineage>
        <taxon>Bacteria</taxon>
        <taxon>Pseudomonadati</taxon>
        <taxon>Nitrospirota</taxon>
        <taxon>Nitrospiria</taxon>
        <taxon>Nitrospirales</taxon>
        <taxon>Nitrospiraceae</taxon>
        <taxon>Nitrospira</taxon>
    </lineage>
</organism>
<evidence type="ECO:0000259" key="6">
    <source>
        <dbReference type="PROSITE" id="PS50931"/>
    </source>
</evidence>
<evidence type="ECO:0000256" key="5">
    <source>
        <dbReference type="ARBA" id="ARBA00023163"/>
    </source>
</evidence>
<dbReference type="CDD" id="cd08411">
    <property type="entry name" value="PBP2_OxyR"/>
    <property type="match status" value="1"/>
</dbReference>
<evidence type="ECO:0000256" key="4">
    <source>
        <dbReference type="ARBA" id="ARBA00023159"/>
    </source>
</evidence>
<dbReference type="GO" id="GO:0003677">
    <property type="term" value="F:DNA binding"/>
    <property type="evidence" value="ECO:0007669"/>
    <property type="project" value="UniProtKB-KW"/>
</dbReference>
<gene>
    <name evidence="7" type="primary">oxyR</name>
    <name evidence="7" type="ORF">NSJP_0349</name>
</gene>
<evidence type="ECO:0000256" key="3">
    <source>
        <dbReference type="ARBA" id="ARBA00023125"/>
    </source>
</evidence>